<dbReference type="SUPFAM" id="SSF46565">
    <property type="entry name" value="Chaperone J-domain"/>
    <property type="match status" value="1"/>
</dbReference>
<dbReference type="STRING" id="655863.F0XA12"/>
<sequence length="500" mass="59074">MAPLRATLDYYDYMGIAQDADDNQIKAAYRQLAKLYHPDRNRGNDEAKAKFQTLQEAYSILIDIEKRRQYNQIYPSIRTKYATPKASANDRGTAQWDSTTTKPAQDNDASLRVFQEQLSTIDRELQALYQSLNRTKGTLKESQGSLDEVLAALQKLDLEDREDEAAEVLSNGWYSYLFGGQKSSAQEEERKNNRARRQTERRVGRLVHESKRSRCRDNVKGLQGTLAELEIKVELKEAQRKFVLRKREDAKRAAEWARVYAEQQAARQKKQEEAQRAQEEEKKAQEWSRKHQEESRRFEEEIRKSQEDAWKARADEFRKRRERDEKARKEKDENDRREREERVRKENAEKARKERIEKARKESEERARREREERLRKERIEKAQKESQGKARREREETDRREAAILNSDQWLKKTREAKKAQEAEAARRWETDVLKETRKTNGKGKTPHRAAACSHKTWWIKVDGGHLCKHCEELTFRFAYKCPDCLTMACAGCMRSLKA</sequence>
<keyword evidence="1" id="KW-0143">Chaperone</keyword>
<dbReference type="Proteomes" id="UP000007796">
    <property type="component" value="Unassembled WGS sequence"/>
</dbReference>
<evidence type="ECO:0000256" key="2">
    <source>
        <dbReference type="SAM" id="MobiDB-lite"/>
    </source>
</evidence>
<dbReference type="InterPro" id="IPR036869">
    <property type="entry name" value="J_dom_sf"/>
</dbReference>
<dbReference type="HOGENOM" id="CLU_545198_0_0_1"/>
<feature type="region of interest" description="Disordered" evidence="2">
    <location>
        <begin position="84"/>
        <end position="107"/>
    </location>
</feature>
<gene>
    <name evidence="4" type="ORF">CMQ_3488</name>
</gene>
<dbReference type="RefSeq" id="XP_014174901.1">
    <property type="nucleotide sequence ID" value="XM_014319426.1"/>
</dbReference>
<feature type="domain" description="J" evidence="3">
    <location>
        <begin position="9"/>
        <end position="74"/>
    </location>
</feature>
<dbReference type="PANTHER" id="PTHR44145:SF3">
    <property type="entry name" value="DNAJ HOMOLOG SUBFAMILY A MEMBER 3, MITOCHONDRIAL"/>
    <property type="match status" value="1"/>
</dbReference>
<feature type="region of interest" description="Disordered" evidence="2">
    <location>
        <begin position="184"/>
        <end position="212"/>
    </location>
</feature>
<dbReference type="AlphaFoldDB" id="F0XA12"/>
<dbReference type="Gene3D" id="1.10.287.110">
    <property type="entry name" value="DnaJ domain"/>
    <property type="match status" value="1"/>
</dbReference>
<dbReference type="InParanoid" id="F0XA12"/>
<dbReference type="PROSITE" id="PS50076">
    <property type="entry name" value="DNAJ_2"/>
    <property type="match status" value="1"/>
</dbReference>
<proteinExistence type="predicted"/>
<dbReference type="EMBL" id="GL629735">
    <property type="protein sequence ID" value="EFX05419.1"/>
    <property type="molecule type" value="Genomic_DNA"/>
</dbReference>
<keyword evidence="5" id="KW-1185">Reference proteome</keyword>
<dbReference type="SMART" id="SM00271">
    <property type="entry name" value="DnaJ"/>
    <property type="match status" value="1"/>
</dbReference>
<evidence type="ECO:0000313" key="4">
    <source>
        <dbReference type="EMBL" id="EFX05419.1"/>
    </source>
</evidence>
<dbReference type="PROSITE" id="PS00636">
    <property type="entry name" value="DNAJ_1"/>
    <property type="match status" value="1"/>
</dbReference>
<dbReference type="InterPro" id="IPR051938">
    <property type="entry name" value="Apopto_cytoskel_mod"/>
</dbReference>
<feature type="region of interest" description="Disordered" evidence="2">
    <location>
        <begin position="269"/>
        <end position="400"/>
    </location>
</feature>
<dbReference type="PRINTS" id="PR00625">
    <property type="entry name" value="JDOMAIN"/>
</dbReference>
<dbReference type="Pfam" id="PF00226">
    <property type="entry name" value="DnaJ"/>
    <property type="match status" value="1"/>
</dbReference>
<reference evidence="4 5" key="1">
    <citation type="journal article" date="2011" name="Proc. Natl. Acad. Sci. U.S.A.">
        <title>Genome and transcriptome analyses of the mountain pine beetle-fungal symbiont Grosmannia clavigera, a lodgepole pine pathogen.</title>
        <authorList>
            <person name="DiGuistini S."/>
            <person name="Wang Y."/>
            <person name="Liao N.Y."/>
            <person name="Taylor G."/>
            <person name="Tanguay P."/>
            <person name="Feau N."/>
            <person name="Henrissat B."/>
            <person name="Chan S.K."/>
            <person name="Hesse-Orce U."/>
            <person name="Alamouti S.M."/>
            <person name="Tsui C.K.M."/>
            <person name="Docking R.T."/>
            <person name="Levasseur A."/>
            <person name="Haridas S."/>
            <person name="Robertson G."/>
            <person name="Birol I."/>
            <person name="Holt R.A."/>
            <person name="Marra M.A."/>
            <person name="Hamelin R.C."/>
            <person name="Hirst M."/>
            <person name="Jones S.J.M."/>
            <person name="Bohlmann J."/>
            <person name="Breuil C."/>
        </authorList>
    </citation>
    <scope>NUCLEOTIDE SEQUENCE [LARGE SCALE GENOMIC DNA]</scope>
    <source>
        <strain evidence="5">kw1407 / UAMH 11150</strain>
    </source>
</reference>
<name>F0XA12_GROCL</name>
<evidence type="ECO:0000259" key="3">
    <source>
        <dbReference type="PROSITE" id="PS50076"/>
    </source>
</evidence>
<dbReference type="GeneID" id="25976593"/>
<dbReference type="OrthoDB" id="10250354at2759"/>
<dbReference type="eggNOG" id="KOG0550">
    <property type="taxonomic scope" value="Eukaryota"/>
</dbReference>
<evidence type="ECO:0000256" key="1">
    <source>
        <dbReference type="ARBA" id="ARBA00023186"/>
    </source>
</evidence>
<dbReference type="PANTHER" id="PTHR44145">
    <property type="entry name" value="DNAJ HOMOLOG SUBFAMILY A MEMBER 3, MITOCHONDRIAL"/>
    <property type="match status" value="1"/>
</dbReference>
<feature type="compositionally biased region" description="Polar residues" evidence="2">
    <location>
        <begin position="90"/>
        <end position="107"/>
    </location>
</feature>
<evidence type="ECO:0000313" key="5">
    <source>
        <dbReference type="Proteomes" id="UP000007796"/>
    </source>
</evidence>
<feature type="compositionally biased region" description="Basic and acidic residues" evidence="2">
    <location>
        <begin position="185"/>
        <end position="212"/>
    </location>
</feature>
<dbReference type="InterPro" id="IPR018253">
    <property type="entry name" value="DnaJ_domain_CS"/>
</dbReference>
<organism evidence="5">
    <name type="scientific">Grosmannia clavigera (strain kw1407 / UAMH 11150)</name>
    <name type="common">Blue stain fungus</name>
    <name type="synonym">Graphiocladiella clavigera</name>
    <dbReference type="NCBI Taxonomy" id="655863"/>
    <lineage>
        <taxon>Eukaryota</taxon>
        <taxon>Fungi</taxon>
        <taxon>Dikarya</taxon>
        <taxon>Ascomycota</taxon>
        <taxon>Pezizomycotina</taxon>
        <taxon>Sordariomycetes</taxon>
        <taxon>Sordariomycetidae</taxon>
        <taxon>Ophiostomatales</taxon>
        <taxon>Ophiostomataceae</taxon>
        <taxon>Leptographium</taxon>
    </lineage>
</organism>
<dbReference type="CDD" id="cd06257">
    <property type="entry name" value="DnaJ"/>
    <property type="match status" value="1"/>
</dbReference>
<protein>
    <submittedName>
        <fullName evidence="4">Chaperone protein</fullName>
    </submittedName>
</protein>
<dbReference type="InterPro" id="IPR001623">
    <property type="entry name" value="DnaJ_domain"/>
</dbReference>
<accession>F0XA12</accession>